<keyword evidence="3" id="KW-0325">Glycoprotein</keyword>
<dbReference type="Gene3D" id="2.60.40.10">
    <property type="entry name" value="Immunoglobulins"/>
    <property type="match status" value="1"/>
</dbReference>
<dbReference type="GO" id="GO:0030334">
    <property type="term" value="P:regulation of cell migration"/>
    <property type="evidence" value="ECO:0007669"/>
    <property type="project" value="TreeGrafter"/>
</dbReference>
<protein>
    <submittedName>
        <fullName evidence="5">Plexin A1</fullName>
    </submittedName>
</protein>
<reference evidence="5" key="1">
    <citation type="submission" date="2005-04" db="EMBL/GenBank/DDBJ databases">
        <title>Semaphorins and their receptors in the Lamprey CNS: cloning and developmental changes during metamorphosis.</title>
        <authorList>
            <person name="Shifman M.I."/>
            <person name="Selzer M.E."/>
        </authorList>
    </citation>
    <scope>NUCLEOTIDE SEQUENCE</scope>
</reference>
<dbReference type="InterPro" id="IPR002165">
    <property type="entry name" value="Plexin_repeat"/>
</dbReference>
<dbReference type="PANTHER" id="PTHR22625">
    <property type="entry name" value="PLEXIN"/>
    <property type="match status" value="1"/>
</dbReference>
<comment type="subcellular location">
    <subcellularLocation>
        <location evidence="1">Membrane</location>
    </subcellularLocation>
</comment>
<sequence length="213" mass="23014">DPHCGWCVLHSKCSRKDRCPRSSEARQFAVDVAQCVRLTVRPTNISVSVSSVQLTIRAENVPELLAGVNCTFEGAAETPGEVYGSRVRCLSPSARDVTHLLRNVTGDRRVMRLGLKSLGTGVPFASTGLIFYNCSKHASCLACVSSSFPCHWCKFRHVCTDHPGSCSFLEGRVNVSEECPQLLAPSADVLIPAGVVRHVTLAARNLPHPQCGS</sequence>
<accession>Q4U3V7</accession>
<evidence type="ECO:0000313" key="5">
    <source>
        <dbReference type="EMBL" id="AAY43733.1"/>
    </source>
</evidence>
<dbReference type="EMBL" id="DQ015878">
    <property type="protein sequence ID" value="AAY43733.1"/>
    <property type="molecule type" value="mRNA"/>
</dbReference>
<proteinExistence type="evidence at transcript level"/>
<keyword evidence="2" id="KW-0472">Membrane</keyword>
<dbReference type="InterPro" id="IPR016201">
    <property type="entry name" value="PSI"/>
</dbReference>
<dbReference type="Pfam" id="PF17960">
    <property type="entry name" value="TIG_plexin"/>
    <property type="match status" value="1"/>
</dbReference>
<dbReference type="GO" id="GO:0017154">
    <property type="term" value="F:semaphorin receptor activity"/>
    <property type="evidence" value="ECO:0007669"/>
    <property type="project" value="InterPro"/>
</dbReference>
<dbReference type="SUPFAM" id="SSF103575">
    <property type="entry name" value="Plexin repeat"/>
    <property type="match status" value="1"/>
</dbReference>
<evidence type="ECO:0000256" key="2">
    <source>
        <dbReference type="ARBA" id="ARBA00023136"/>
    </source>
</evidence>
<evidence type="ECO:0000259" key="4">
    <source>
        <dbReference type="SMART" id="SM00423"/>
    </source>
</evidence>
<feature type="non-terminal residue" evidence="5">
    <location>
        <position position="1"/>
    </location>
</feature>
<name>Q4U3V7_PETMA</name>
<feature type="non-terminal residue" evidence="5">
    <location>
        <position position="213"/>
    </location>
</feature>
<evidence type="ECO:0000256" key="3">
    <source>
        <dbReference type="ARBA" id="ARBA00023180"/>
    </source>
</evidence>
<evidence type="ECO:0000256" key="1">
    <source>
        <dbReference type="ARBA" id="ARBA00004370"/>
    </source>
</evidence>
<dbReference type="Pfam" id="PF01437">
    <property type="entry name" value="PSI"/>
    <property type="match status" value="1"/>
</dbReference>
<dbReference type="PANTHER" id="PTHR22625:SF70">
    <property type="entry name" value="PLEXIN A, ISOFORM A"/>
    <property type="match status" value="1"/>
</dbReference>
<dbReference type="AlphaFoldDB" id="Q4U3V7"/>
<feature type="domain" description="PSI" evidence="4">
    <location>
        <begin position="133"/>
        <end position="180"/>
    </location>
</feature>
<dbReference type="GO" id="GO:0005886">
    <property type="term" value="C:plasma membrane"/>
    <property type="evidence" value="ECO:0007669"/>
    <property type="project" value="TreeGrafter"/>
</dbReference>
<dbReference type="InterPro" id="IPR013783">
    <property type="entry name" value="Ig-like_fold"/>
</dbReference>
<organism evidence="5">
    <name type="scientific">Petromyzon marinus</name>
    <name type="common">Sea lamprey</name>
    <dbReference type="NCBI Taxonomy" id="7757"/>
    <lineage>
        <taxon>Eukaryota</taxon>
        <taxon>Metazoa</taxon>
        <taxon>Chordata</taxon>
        <taxon>Craniata</taxon>
        <taxon>Vertebrata</taxon>
        <taxon>Cyclostomata</taxon>
        <taxon>Hyperoartia</taxon>
        <taxon>Petromyzontiformes</taxon>
        <taxon>Petromyzontidae</taxon>
        <taxon>Petromyzon</taxon>
    </lineage>
</organism>
<dbReference type="SMART" id="SM00423">
    <property type="entry name" value="PSI"/>
    <property type="match status" value="2"/>
</dbReference>
<dbReference type="FunFam" id="2.60.40.10:FF:000329">
    <property type="entry name" value="Plexin A4"/>
    <property type="match status" value="1"/>
</dbReference>
<dbReference type="GO" id="GO:0002116">
    <property type="term" value="C:semaphorin receptor complex"/>
    <property type="evidence" value="ECO:0007669"/>
    <property type="project" value="TreeGrafter"/>
</dbReference>
<dbReference type="Pfam" id="PF24479">
    <property type="entry name" value="PSI_PlexinA-B"/>
    <property type="match status" value="1"/>
</dbReference>
<dbReference type="InterPro" id="IPR031148">
    <property type="entry name" value="Plexin"/>
</dbReference>
<dbReference type="InterPro" id="IPR041019">
    <property type="entry name" value="TIG1_plexin"/>
</dbReference>
<feature type="domain" description="PSI" evidence="4">
    <location>
        <begin position="1"/>
        <end position="36"/>
    </location>
</feature>